<reference evidence="1" key="2">
    <citation type="submission" date="2020-11" db="EMBL/GenBank/DDBJ databases">
        <authorList>
            <person name="McCartney M.A."/>
            <person name="Auch B."/>
            <person name="Kono T."/>
            <person name="Mallez S."/>
            <person name="Becker A."/>
            <person name="Gohl D.M."/>
            <person name="Silverstein K.A.T."/>
            <person name="Koren S."/>
            <person name="Bechman K.B."/>
            <person name="Herman A."/>
            <person name="Abrahante J.E."/>
            <person name="Garbe J."/>
        </authorList>
    </citation>
    <scope>NUCLEOTIDE SEQUENCE</scope>
    <source>
        <strain evidence="1">Duluth1</strain>
        <tissue evidence="1">Whole animal</tissue>
    </source>
</reference>
<keyword evidence="2" id="KW-1185">Reference proteome</keyword>
<evidence type="ECO:0000313" key="2">
    <source>
        <dbReference type="Proteomes" id="UP000828390"/>
    </source>
</evidence>
<evidence type="ECO:0000313" key="1">
    <source>
        <dbReference type="EMBL" id="KAH3822159.1"/>
    </source>
</evidence>
<gene>
    <name evidence="1" type="ORF">DPMN_123930</name>
</gene>
<dbReference type="EMBL" id="JAIWYP010000005">
    <property type="protein sequence ID" value="KAH3822159.1"/>
    <property type="molecule type" value="Genomic_DNA"/>
</dbReference>
<dbReference type="Proteomes" id="UP000828390">
    <property type="component" value="Unassembled WGS sequence"/>
</dbReference>
<reference evidence="1" key="1">
    <citation type="journal article" date="2019" name="bioRxiv">
        <title>The Genome of the Zebra Mussel, Dreissena polymorpha: A Resource for Invasive Species Research.</title>
        <authorList>
            <person name="McCartney M.A."/>
            <person name="Auch B."/>
            <person name="Kono T."/>
            <person name="Mallez S."/>
            <person name="Zhang Y."/>
            <person name="Obille A."/>
            <person name="Becker A."/>
            <person name="Abrahante J.E."/>
            <person name="Garbe J."/>
            <person name="Badalamenti J.P."/>
            <person name="Herman A."/>
            <person name="Mangelson H."/>
            <person name="Liachko I."/>
            <person name="Sullivan S."/>
            <person name="Sone E.D."/>
            <person name="Koren S."/>
            <person name="Silverstein K.A.T."/>
            <person name="Beckman K.B."/>
            <person name="Gohl D.M."/>
        </authorList>
    </citation>
    <scope>NUCLEOTIDE SEQUENCE</scope>
    <source>
        <strain evidence="1">Duluth1</strain>
        <tissue evidence="1">Whole animal</tissue>
    </source>
</reference>
<dbReference type="AlphaFoldDB" id="A0A9D4GRU4"/>
<sequence>MFMLNKERDINKAAEIDSKIFWRIVNSRKRIACDTCMCNLHAELSFLALTCWFPSNHCAEVDACAGINFNNKI</sequence>
<name>A0A9D4GRU4_DREPO</name>
<accession>A0A9D4GRU4</accession>
<proteinExistence type="predicted"/>
<organism evidence="1 2">
    <name type="scientific">Dreissena polymorpha</name>
    <name type="common">Zebra mussel</name>
    <name type="synonym">Mytilus polymorpha</name>
    <dbReference type="NCBI Taxonomy" id="45954"/>
    <lineage>
        <taxon>Eukaryota</taxon>
        <taxon>Metazoa</taxon>
        <taxon>Spiralia</taxon>
        <taxon>Lophotrochozoa</taxon>
        <taxon>Mollusca</taxon>
        <taxon>Bivalvia</taxon>
        <taxon>Autobranchia</taxon>
        <taxon>Heteroconchia</taxon>
        <taxon>Euheterodonta</taxon>
        <taxon>Imparidentia</taxon>
        <taxon>Neoheterodontei</taxon>
        <taxon>Myida</taxon>
        <taxon>Dreissenoidea</taxon>
        <taxon>Dreissenidae</taxon>
        <taxon>Dreissena</taxon>
    </lineage>
</organism>
<comment type="caution">
    <text evidence="1">The sequence shown here is derived from an EMBL/GenBank/DDBJ whole genome shotgun (WGS) entry which is preliminary data.</text>
</comment>
<protein>
    <submittedName>
        <fullName evidence="1">Uncharacterized protein</fullName>
    </submittedName>
</protein>